<dbReference type="Pfam" id="PF14441">
    <property type="entry name" value="OTT_1508_deam"/>
    <property type="match status" value="1"/>
</dbReference>
<dbReference type="AlphaFoldDB" id="A0A397IPY1"/>
<evidence type="ECO:0000313" key="2">
    <source>
        <dbReference type="Proteomes" id="UP000266861"/>
    </source>
</evidence>
<organism evidence="1 2">
    <name type="scientific">Diversispora epigaea</name>
    <dbReference type="NCBI Taxonomy" id="1348612"/>
    <lineage>
        <taxon>Eukaryota</taxon>
        <taxon>Fungi</taxon>
        <taxon>Fungi incertae sedis</taxon>
        <taxon>Mucoromycota</taxon>
        <taxon>Glomeromycotina</taxon>
        <taxon>Glomeromycetes</taxon>
        <taxon>Diversisporales</taxon>
        <taxon>Diversisporaceae</taxon>
        <taxon>Diversispora</taxon>
    </lineage>
</organism>
<dbReference type="EMBL" id="PQFF01000158">
    <property type="protein sequence ID" value="RHZ78031.1"/>
    <property type="molecule type" value="Genomic_DNA"/>
</dbReference>
<sequence>MFQEKEFYSKLCVAGSIKFGVDKATREDKNLSGNARFSCNLATILARDSENVAVNLKILSNKYKVYIAKDSAWLGEDLEYINKVKGILTNVSKDAPMSLEKAHERNDVKDLVTAVMKYCSNKIEYRLDKLKKYIADDEEKIYIKSFLNYAKTKIDVDDTFKKKLAMSKVCFEYYQISKKDSTISKKFLRHIKKVGSYFGSLMDITDCVRKERYKASFSCIDIHLLDPITTNQLIYSWNDIIKRFIPIPEEYEYFKKVCLEDCEIKKRLENVYDSIDTQMNCENSIHICLHAELNVLTNIMDQGKEKKFIAVSKRCCYLCESYIRFLRSKGYKITVSGTNQKLYHGWKLPDAFKKEFMSDTLFNLDLIIESKIEYHTNIIDKSDSDYDYDTSIIDWIDNFEV</sequence>
<comment type="caution">
    <text evidence="1">The sequence shown here is derived from an EMBL/GenBank/DDBJ whole genome shotgun (WGS) entry which is preliminary data.</text>
</comment>
<reference evidence="1 2" key="1">
    <citation type="submission" date="2018-08" db="EMBL/GenBank/DDBJ databases">
        <title>Genome and evolution of the arbuscular mycorrhizal fungus Diversispora epigaea (formerly Glomus versiforme) and its bacterial endosymbionts.</title>
        <authorList>
            <person name="Sun X."/>
            <person name="Fei Z."/>
            <person name="Harrison M."/>
        </authorList>
    </citation>
    <scope>NUCLEOTIDE SEQUENCE [LARGE SCALE GENOMIC DNA]</scope>
    <source>
        <strain evidence="1 2">IT104</strain>
    </source>
</reference>
<protein>
    <submittedName>
        <fullName evidence="1">Uncharacterized protein</fullName>
    </submittedName>
</protein>
<dbReference type="InterPro" id="IPR027796">
    <property type="entry name" value="OTT_1508_deam-like"/>
</dbReference>
<gene>
    <name evidence="1" type="ORF">Glove_168g135</name>
</gene>
<accession>A0A397IPY1</accession>
<dbReference type="Proteomes" id="UP000266861">
    <property type="component" value="Unassembled WGS sequence"/>
</dbReference>
<name>A0A397IPY1_9GLOM</name>
<dbReference type="OrthoDB" id="2419611at2759"/>
<proteinExistence type="predicted"/>
<keyword evidence="2" id="KW-1185">Reference proteome</keyword>
<evidence type="ECO:0000313" key="1">
    <source>
        <dbReference type="EMBL" id="RHZ78031.1"/>
    </source>
</evidence>